<reference evidence="1" key="1">
    <citation type="journal article" date="2014" name="Front. Microbiol.">
        <title>High frequency of phylogenetically diverse reductive dehalogenase-homologous genes in deep subseafloor sedimentary metagenomes.</title>
        <authorList>
            <person name="Kawai M."/>
            <person name="Futagami T."/>
            <person name="Toyoda A."/>
            <person name="Takaki Y."/>
            <person name="Nishi S."/>
            <person name="Hori S."/>
            <person name="Arai W."/>
            <person name="Tsubouchi T."/>
            <person name="Morono Y."/>
            <person name="Uchiyama I."/>
            <person name="Ito T."/>
            <person name="Fujiyama A."/>
            <person name="Inagaki F."/>
            <person name="Takami H."/>
        </authorList>
    </citation>
    <scope>NUCLEOTIDE SEQUENCE</scope>
    <source>
        <strain evidence="1">Expedition CK06-06</strain>
    </source>
</reference>
<comment type="caution">
    <text evidence="1">The sequence shown here is derived from an EMBL/GenBank/DDBJ whole genome shotgun (WGS) entry which is preliminary data.</text>
</comment>
<organism evidence="1">
    <name type="scientific">marine sediment metagenome</name>
    <dbReference type="NCBI Taxonomy" id="412755"/>
    <lineage>
        <taxon>unclassified sequences</taxon>
        <taxon>metagenomes</taxon>
        <taxon>ecological metagenomes</taxon>
    </lineage>
</organism>
<evidence type="ECO:0000313" key="1">
    <source>
        <dbReference type="EMBL" id="GAH60970.1"/>
    </source>
</evidence>
<dbReference type="AlphaFoldDB" id="X1HVA1"/>
<name>X1HVA1_9ZZZZ</name>
<dbReference type="EMBL" id="BARU01016461">
    <property type="protein sequence ID" value="GAH60970.1"/>
    <property type="molecule type" value="Genomic_DNA"/>
</dbReference>
<sequence>MDSKEYSWKWVTADELLCPTACDLVSAHLVPDASTTATATYFDGQDTKGRTILRVRVAGSKHCDFDPAQPVYCRRGLYVEIVTNVRGILFQWRPRSSKEG</sequence>
<proteinExistence type="predicted"/>
<gene>
    <name evidence="1" type="ORF">S03H2_27354</name>
</gene>
<protein>
    <submittedName>
        <fullName evidence="1">Uncharacterized protein</fullName>
    </submittedName>
</protein>
<accession>X1HVA1</accession>